<keyword evidence="1" id="KW-0805">Transcription regulation</keyword>
<evidence type="ECO:0000256" key="2">
    <source>
        <dbReference type="ARBA" id="ARBA00023125"/>
    </source>
</evidence>
<name>A0A0P9HEW4_9CHLR</name>
<evidence type="ECO:0000256" key="3">
    <source>
        <dbReference type="ARBA" id="ARBA00023163"/>
    </source>
</evidence>
<evidence type="ECO:0000313" key="6">
    <source>
        <dbReference type="Proteomes" id="UP000050509"/>
    </source>
</evidence>
<dbReference type="SUPFAM" id="SSF46689">
    <property type="entry name" value="Homeodomain-like"/>
    <property type="match status" value="2"/>
</dbReference>
<evidence type="ECO:0000259" key="4">
    <source>
        <dbReference type="PROSITE" id="PS01124"/>
    </source>
</evidence>
<dbReference type="GO" id="GO:0043565">
    <property type="term" value="F:sequence-specific DNA binding"/>
    <property type="evidence" value="ECO:0007669"/>
    <property type="project" value="InterPro"/>
</dbReference>
<reference evidence="5 6" key="1">
    <citation type="submission" date="2015-09" db="EMBL/GenBank/DDBJ databases">
        <title>Draft genome sequence of Kouleothrix aurantiaca JCM 19913.</title>
        <authorList>
            <person name="Hemp J."/>
        </authorList>
    </citation>
    <scope>NUCLEOTIDE SEQUENCE [LARGE SCALE GENOMIC DNA]</scope>
    <source>
        <strain evidence="5 6">COM-B</strain>
    </source>
</reference>
<feature type="domain" description="HTH araC/xylS-type" evidence="4">
    <location>
        <begin position="10"/>
        <end position="108"/>
    </location>
</feature>
<dbReference type="PROSITE" id="PS01124">
    <property type="entry name" value="HTH_ARAC_FAMILY_2"/>
    <property type="match status" value="1"/>
</dbReference>
<organism evidence="5 6">
    <name type="scientific">Kouleothrix aurantiaca</name>
    <dbReference type="NCBI Taxonomy" id="186479"/>
    <lineage>
        <taxon>Bacteria</taxon>
        <taxon>Bacillati</taxon>
        <taxon>Chloroflexota</taxon>
        <taxon>Chloroflexia</taxon>
        <taxon>Chloroflexales</taxon>
        <taxon>Roseiflexineae</taxon>
        <taxon>Roseiflexaceae</taxon>
        <taxon>Kouleothrix</taxon>
    </lineage>
</organism>
<dbReference type="InterPro" id="IPR009057">
    <property type="entry name" value="Homeodomain-like_sf"/>
</dbReference>
<dbReference type="Pfam" id="PF12833">
    <property type="entry name" value="HTH_18"/>
    <property type="match status" value="1"/>
</dbReference>
<keyword evidence="6" id="KW-1185">Reference proteome</keyword>
<comment type="caution">
    <text evidence="5">The sequence shown here is derived from an EMBL/GenBank/DDBJ whole genome shotgun (WGS) entry which is preliminary data.</text>
</comment>
<accession>A0A0P9HEW4</accession>
<dbReference type="PANTHER" id="PTHR43280">
    <property type="entry name" value="ARAC-FAMILY TRANSCRIPTIONAL REGULATOR"/>
    <property type="match status" value="1"/>
</dbReference>
<dbReference type="Proteomes" id="UP000050509">
    <property type="component" value="Unassembled WGS sequence"/>
</dbReference>
<dbReference type="InterPro" id="IPR018060">
    <property type="entry name" value="HTH_AraC"/>
</dbReference>
<evidence type="ECO:0000256" key="1">
    <source>
        <dbReference type="ARBA" id="ARBA00023015"/>
    </source>
</evidence>
<dbReference type="SMART" id="SM00342">
    <property type="entry name" value="HTH_ARAC"/>
    <property type="match status" value="1"/>
</dbReference>
<dbReference type="AlphaFoldDB" id="A0A0P9HEW4"/>
<sequence>MSNASQPRLLRARAFIDRHYDQPIDLAQIGAQAGFSRYHFLRLFRTAFRETPHQYLMRRRIERARALLAASDLSITEICFAVGFQSLGSFSTLFHRCAGCSPRAYRARHQGQHTHSLARIPACFLTMYGVEASAD</sequence>
<dbReference type="PANTHER" id="PTHR43280:SF28">
    <property type="entry name" value="HTH-TYPE TRANSCRIPTIONAL ACTIVATOR RHAS"/>
    <property type="match status" value="1"/>
</dbReference>
<protein>
    <recommendedName>
        <fullName evidence="4">HTH araC/xylS-type domain-containing protein</fullName>
    </recommendedName>
</protein>
<evidence type="ECO:0000313" key="5">
    <source>
        <dbReference type="EMBL" id="KPV53297.1"/>
    </source>
</evidence>
<dbReference type="GO" id="GO:0003700">
    <property type="term" value="F:DNA-binding transcription factor activity"/>
    <property type="evidence" value="ECO:0007669"/>
    <property type="project" value="InterPro"/>
</dbReference>
<proteinExistence type="predicted"/>
<keyword evidence="2" id="KW-0238">DNA-binding</keyword>
<keyword evidence="3" id="KW-0804">Transcription</keyword>
<dbReference type="EMBL" id="LJCR01000291">
    <property type="protein sequence ID" value="KPV53297.1"/>
    <property type="molecule type" value="Genomic_DNA"/>
</dbReference>
<dbReference type="PRINTS" id="PR00032">
    <property type="entry name" value="HTHARAC"/>
</dbReference>
<dbReference type="InterPro" id="IPR020449">
    <property type="entry name" value="Tscrpt_reg_AraC-type_HTH"/>
</dbReference>
<gene>
    <name evidence="5" type="ORF">SE17_10460</name>
</gene>
<dbReference type="Gene3D" id="1.10.10.60">
    <property type="entry name" value="Homeodomain-like"/>
    <property type="match status" value="2"/>
</dbReference>